<proteinExistence type="predicted"/>
<dbReference type="InterPro" id="IPR044847">
    <property type="entry name" value="KAN_fam"/>
</dbReference>
<keyword evidence="4" id="KW-1185">Reference proteome</keyword>
<comment type="subcellular location">
    <subcellularLocation>
        <location evidence="1">Nucleus</location>
    </subcellularLocation>
</comment>
<dbReference type="OrthoDB" id="1933510at2759"/>
<gene>
    <name evidence="3" type="ORF">NE237_021112</name>
</gene>
<evidence type="ECO:0000256" key="2">
    <source>
        <dbReference type="SAM" id="MobiDB-lite"/>
    </source>
</evidence>
<dbReference type="GO" id="GO:0005634">
    <property type="term" value="C:nucleus"/>
    <property type="evidence" value="ECO:0007669"/>
    <property type="project" value="UniProtKB-SubCell"/>
</dbReference>
<protein>
    <submittedName>
        <fullName evidence="3">Uncharacterized protein</fullName>
    </submittedName>
</protein>
<sequence>MYRTVKTTDKPAASSGQSDGSGEEDITQAPCDLSLPRLTDQRGSSEGSIQRDSDYPSTTTLWSNSSRSRGGSWLQTNSSDMDVHRPSTFPSQQRSGHQIEESNFGGSKSFIGSHLELKNPNLEFTLGRPSWHGEEHD</sequence>
<reference evidence="3" key="1">
    <citation type="journal article" date="2023" name="Plant J.">
        <title>The genome of the king protea, Protea cynaroides.</title>
        <authorList>
            <person name="Chang J."/>
            <person name="Duong T.A."/>
            <person name="Schoeman C."/>
            <person name="Ma X."/>
            <person name="Roodt D."/>
            <person name="Barker N."/>
            <person name="Li Z."/>
            <person name="Van de Peer Y."/>
            <person name="Mizrachi E."/>
        </authorList>
    </citation>
    <scope>NUCLEOTIDE SEQUENCE</scope>
    <source>
        <tissue evidence="3">Young leaves</tissue>
    </source>
</reference>
<dbReference type="Proteomes" id="UP001141806">
    <property type="component" value="Unassembled WGS sequence"/>
</dbReference>
<evidence type="ECO:0000313" key="3">
    <source>
        <dbReference type="EMBL" id="KAJ4961202.1"/>
    </source>
</evidence>
<dbReference type="EMBL" id="JAMYWD010000009">
    <property type="protein sequence ID" value="KAJ4961202.1"/>
    <property type="molecule type" value="Genomic_DNA"/>
</dbReference>
<comment type="caution">
    <text evidence="3">The sequence shown here is derived from an EMBL/GenBank/DDBJ whole genome shotgun (WGS) entry which is preliminary data.</text>
</comment>
<dbReference type="GO" id="GO:0000976">
    <property type="term" value="F:transcription cis-regulatory region binding"/>
    <property type="evidence" value="ECO:0007669"/>
    <property type="project" value="InterPro"/>
</dbReference>
<dbReference type="PANTHER" id="PTHR31496:SF3">
    <property type="entry name" value="TRANSCRIPTION REPRESSOR KAN1"/>
    <property type="match status" value="1"/>
</dbReference>
<evidence type="ECO:0000313" key="4">
    <source>
        <dbReference type="Proteomes" id="UP001141806"/>
    </source>
</evidence>
<name>A0A9Q0K379_9MAGN</name>
<dbReference type="GO" id="GO:0010158">
    <property type="term" value="P:abaxial cell fate specification"/>
    <property type="evidence" value="ECO:0007669"/>
    <property type="project" value="InterPro"/>
</dbReference>
<dbReference type="PANTHER" id="PTHR31496">
    <property type="entry name" value="TRANSCRIPTION FACTOR KAN2-RELATED"/>
    <property type="match status" value="1"/>
</dbReference>
<accession>A0A9Q0K379</accession>
<dbReference type="AlphaFoldDB" id="A0A9Q0K379"/>
<organism evidence="3 4">
    <name type="scientific">Protea cynaroides</name>
    <dbReference type="NCBI Taxonomy" id="273540"/>
    <lineage>
        <taxon>Eukaryota</taxon>
        <taxon>Viridiplantae</taxon>
        <taxon>Streptophyta</taxon>
        <taxon>Embryophyta</taxon>
        <taxon>Tracheophyta</taxon>
        <taxon>Spermatophyta</taxon>
        <taxon>Magnoliopsida</taxon>
        <taxon>Proteales</taxon>
        <taxon>Proteaceae</taxon>
        <taxon>Protea</taxon>
    </lineage>
</organism>
<feature type="compositionally biased region" description="Low complexity" evidence="2">
    <location>
        <begin position="61"/>
        <end position="74"/>
    </location>
</feature>
<feature type="region of interest" description="Disordered" evidence="2">
    <location>
        <begin position="1"/>
        <end position="112"/>
    </location>
</feature>
<dbReference type="GO" id="GO:0006355">
    <property type="term" value="P:regulation of DNA-templated transcription"/>
    <property type="evidence" value="ECO:0007669"/>
    <property type="project" value="InterPro"/>
</dbReference>
<evidence type="ECO:0000256" key="1">
    <source>
        <dbReference type="ARBA" id="ARBA00004123"/>
    </source>
</evidence>